<feature type="domain" description="Histidine kinase" evidence="6">
    <location>
        <begin position="469"/>
        <end position="688"/>
    </location>
</feature>
<dbReference type="NCBIfam" id="TIGR00229">
    <property type="entry name" value="sensory_box"/>
    <property type="match status" value="2"/>
</dbReference>
<dbReference type="CDD" id="cd00082">
    <property type="entry name" value="HisKA"/>
    <property type="match status" value="1"/>
</dbReference>
<dbReference type="InterPro" id="IPR036890">
    <property type="entry name" value="HATPase_C_sf"/>
</dbReference>
<dbReference type="Pfam" id="PF08447">
    <property type="entry name" value="PAS_3"/>
    <property type="match status" value="1"/>
</dbReference>
<dbReference type="SMART" id="SM00387">
    <property type="entry name" value="HATPase_c"/>
    <property type="match status" value="1"/>
</dbReference>
<dbReference type="Gene3D" id="3.30.450.20">
    <property type="entry name" value="PAS domain"/>
    <property type="match status" value="2"/>
</dbReference>
<dbReference type="Pfam" id="PF00512">
    <property type="entry name" value="HisKA"/>
    <property type="match status" value="1"/>
</dbReference>
<dbReference type="InterPro" id="IPR003661">
    <property type="entry name" value="HisK_dim/P_dom"/>
</dbReference>
<dbReference type="Pfam" id="PF02518">
    <property type="entry name" value="HATPase_c"/>
    <property type="match status" value="1"/>
</dbReference>
<dbReference type="InterPro" id="IPR035965">
    <property type="entry name" value="PAS-like_dom_sf"/>
</dbReference>
<dbReference type="PANTHER" id="PTHR43304:SF1">
    <property type="entry name" value="PAC DOMAIN-CONTAINING PROTEIN"/>
    <property type="match status" value="1"/>
</dbReference>
<keyword evidence="3" id="KW-0597">Phosphoprotein</keyword>
<dbReference type="InterPro" id="IPR052162">
    <property type="entry name" value="Sensor_kinase/Photoreceptor"/>
</dbReference>
<protein>
    <recommendedName>
        <fullName evidence="2">histidine kinase</fullName>
        <ecNumber evidence="2">2.7.13.3</ecNumber>
    </recommendedName>
</protein>
<dbReference type="PROSITE" id="PS50112">
    <property type="entry name" value="PAS"/>
    <property type="match status" value="1"/>
</dbReference>
<evidence type="ECO:0000259" key="7">
    <source>
        <dbReference type="PROSITE" id="PS50112"/>
    </source>
</evidence>
<sequence length="688" mass="77725">MKIEQEQNQKQNQEQKLINRNEVFSGENLRSIIDSIPDMIFVIELDGTIISVNRMVLEATGRNPDSDSESPIGRSITILHRPEDHDRALEIFANMVKGKCEICDLPLITLSGKLITVETRFKKCNLNGRSVFVATARDNSMEMRVRDSIIREKNFSVLVLDISARLMNCQTRDIDIEIERALCEIGLFCEASRSYLYLPDSTGKLWSNTHDWCAPKIRSLKDELKNLSTEDYPGWIEKLCHDGFIKFDNPEELPDTYSSIRTLLNKVKVKAILCVPMMRHGDIMAFLGLESSTLNKEWPSNSIEILKVAGEIILAALERRDYEKQLKRSNEKLQLAVTGAGIGLWRLTMETGDFQFNDQWAQMLGYDPASLERNLDGVKSITHPDDFTEVEIAIRQHSSGELPIFRKEIRMKDNEGNWQWVMIAGKMFSDNEHLKPNIMAGIQLDINSTKERERILSDLIASRDIMLSTIAHDLKNPFSALLGMASQLAMKRIPLTETNRIEGACKLIFDSARRCNALLEDLLDWARTKTGAQEARPTPQDLRQVMNGAEELLRGTALEKDICINIDIPIGTIVISDHNMTASIFRNLISNAIKFTLPGGEVKISTRYNGKMVITTIEDNGIGIPRERLRDLFKFERIKSTPGTSGETGTGLGLILCREFAQRNHGSIRMLEKDTAGTTVEVELPGIQ</sequence>
<accession>A0A2N1PN54</accession>
<dbReference type="EC" id="2.7.13.3" evidence="2"/>
<dbReference type="PROSITE" id="PS50109">
    <property type="entry name" value="HIS_KIN"/>
    <property type="match status" value="1"/>
</dbReference>
<proteinExistence type="predicted"/>
<dbReference type="InterPro" id="IPR003594">
    <property type="entry name" value="HATPase_dom"/>
</dbReference>
<dbReference type="InterPro" id="IPR004358">
    <property type="entry name" value="Sig_transdc_His_kin-like_C"/>
</dbReference>
<evidence type="ECO:0000256" key="3">
    <source>
        <dbReference type="ARBA" id="ARBA00022553"/>
    </source>
</evidence>
<evidence type="ECO:0000256" key="4">
    <source>
        <dbReference type="ARBA" id="ARBA00022679"/>
    </source>
</evidence>
<evidence type="ECO:0000313" key="9">
    <source>
        <dbReference type="Proteomes" id="UP000233256"/>
    </source>
</evidence>
<name>A0A2N1PN54_9BACT</name>
<dbReference type="InterPro" id="IPR029016">
    <property type="entry name" value="GAF-like_dom_sf"/>
</dbReference>
<keyword evidence="4" id="KW-0808">Transferase</keyword>
<gene>
    <name evidence="8" type="ORF">CVV64_12575</name>
</gene>
<dbReference type="SUPFAM" id="SSF55785">
    <property type="entry name" value="PYP-like sensor domain (PAS domain)"/>
    <property type="match status" value="2"/>
</dbReference>
<feature type="domain" description="PAS" evidence="7">
    <location>
        <begin position="25"/>
        <end position="99"/>
    </location>
</feature>
<dbReference type="Pfam" id="PF01590">
    <property type="entry name" value="GAF"/>
    <property type="match status" value="1"/>
</dbReference>
<dbReference type="Gene3D" id="3.30.450.40">
    <property type="match status" value="1"/>
</dbReference>
<dbReference type="InterPro" id="IPR005467">
    <property type="entry name" value="His_kinase_dom"/>
</dbReference>
<dbReference type="CDD" id="cd00075">
    <property type="entry name" value="HATPase"/>
    <property type="match status" value="1"/>
</dbReference>
<dbReference type="SUPFAM" id="SSF55874">
    <property type="entry name" value="ATPase domain of HSP90 chaperone/DNA topoisomerase II/histidine kinase"/>
    <property type="match status" value="1"/>
</dbReference>
<dbReference type="PANTHER" id="PTHR43304">
    <property type="entry name" value="PHYTOCHROME-LIKE PROTEIN CPH1"/>
    <property type="match status" value="1"/>
</dbReference>
<dbReference type="InterPro" id="IPR003018">
    <property type="entry name" value="GAF"/>
</dbReference>
<dbReference type="Gene3D" id="1.10.287.130">
    <property type="match status" value="1"/>
</dbReference>
<dbReference type="GO" id="GO:0000155">
    <property type="term" value="F:phosphorelay sensor kinase activity"/>
    <property type="evidence" value="ECO:0007669"/>
    <property type="project" value="InterPro"/>
</dbReference>
<evidence type="ECO:0000256" key="2">
    <source>
        <dbReference type="ARBA" id="ARBA00012438"/>
    </source>
</evidence>
<comment type="caution">
    <text evidence="8">The sequence shown here is derived from an EMBL/GenBank/DDBJ whole genome shotgun (WGS) entry which is preliminary data.</text>
</comment>
<comment type="catalytic activity">
    <reaction evidence="1">
        <text>ATP + protein L-histidine = ADP + protein N-phospho-L-histidine.</text>
        <dbReference type="EC" id="2.7.13.3"/>
    </reaction>
</comment>
<keyword evidence="5" id="KW-0418">Kinase</keyword>
<evidence type="ECO:0000259" key="6">
    <source>
        <dbReference type="PROSITE" id="PS50109"/>
    </source>
</evidence>
<evidence type="ECO:0000313" key="8">
    <source>
        <dbReference type="EMBL" id="PKK89757.1"/>
    </source>
</evidence>
<dbReference type="AlphaFoldDB" id="A0A2N1PN54"/>
<dbReference type="SUPFAM" id="SSF47384">
    <property type="entry name" value="Homodimeric domain of signal transducing histidine kinase"/>
    <property type="match status" value="1"/>
</dbReference>
<dbReference type="SUPFAM" id="SSF55781">
    <property type="entry name" value="GAF domain-like"/>
    <property type="match status" value="1"/>
</dbReference>
<organism evidence="8 9">
    <name type="scientific">Candidatus Wallbacteria bacterium HGW-Wallbacteria-1</name>
    <dbReference type="NCBI Taxonomy" id="2013854"/>
    <lineage>
        <taxon>Bacteria</taxon>
        <taxon>Candidatus Walliibacteriota</taxon>
    </lineage>
</organism>
<reference evidence="8 9" key="1">
    <citation type="journal article" date="2017" name="ISME J.">
        <title>Potential for microbial H2 and metal transformations associated with novel bacteria and archaea in deep terrestrial subsurface sediments.</title>
        <authorList>
            <person name="Hernsdorf A.W."/>
            <person name="Amano Y."/>
            <person name="Miyakawa K."/>
            <person name="Ise K."/>
            <person name="Suzuki Y."/>
            <person name="Anantharaman K."/>
            <person name="Probst A."/>
            <person name="Burstein D."/>
            <person name="Thomas B.C."/>
            <person name="Banfield J.F."/>
        </authorList>
    </citation>
    <scope>NUCLEOTIDE SEQUENCE [LARGE SCALE GENOMIC DNA]</scope>
    <source>
        <strain evidence="8">HGW-Wallbacteria-1</strain>
    </source>
</reference>
<dbReference type="SMART" id="SM00388">
    <property type="entry name" value="HisKA"/>
    <property type="match status" value="1"/>
</dbReference>
<dbReference type="SMART" id="SM00091">
    <property type="entry name" value="PAS"/>
    <property type="match status" value="2"/>
</dbReference>
<dbReference type="CDD" id="cd00130">
    <property type="entry name" value="PAS"/>
    <property type="match status" value="2"/>
</dbReference>
<evidence type="ECO:0000256" key="1">
    <source>
        <dbReference type="ARBA" id="ARBA00000085"/>
    </source>
</evidence>
<evidence type="ECO:0000256" key="5">
    <source>
        <dbReference type="ARBA" id="ARBA00022777"/>
    </source>
</evidence>
<dbReference type="Gene3D" id="3.30.565.10">
    <property type="entry name" value="Histidine kinase-like ATPase, C-terminal domain"/>
    <property type="match status" value="1"/>
</dbReference>
<dbReference type="InterPro" id="IPR036097">
    <property type="entry name" value="HisK_dim/P_sf"/>
</dbReference>
<dbReference type="SMART" id="SM00065">
    <property type="entry name" value="GAF"/>
    <property type="match status" value="1"/>
</dbReference>
<dbReference type="Pfam" id="PF13188">
    <property type="entry name" value="PAS_8"/>
    <property type="match status" value="1"/>
</dbReference>
<dbReference type="EMBL" id="PGXC01000012">
    <property type="protein sequence ID" value="PKK89757.1"/>
    <property type="molecule type" value="Genomic_DNA"/>
</dbReference>
<dbReference type="PRINTS" id="PR00344">
    <property type="entry name" value="BCTRLSENSOR"/>
</dbReference>
<dbReference type="InterPro" id="IPR000014">
    <property type="entry name" value="PAS"/>
</dbReference>
<dbReference type="InterPro" id="IPR013655">
    <property type="entry name" value="PAS_fold_3"/>
</dbReference>
<dbReference type="Proteomes" id="UP000233256">
    <property type="component" value="Unassembled WGS sequence"/>
</dbReference>